<dbReference type="Proteomes" id="UP001161325">
    <property type="component" value="Unassembled WGS sequence"/>
</dbReference>
<sequence>MDRSRFAGNSLPLPSLAMSTAPKRIRKQYVNSEYPLVIMRFEDGHEIKVYKGTGKEFDAYPGETIKLLAMYDPTSHDRELVDTKKSDDFPDAAE</sequence>
<dbReference type="AlphaFoldDB" id="A0AA37QEN6"/>
<evidence type="ECO:0000313" key="1">
    <source>
        <dbReference type="EMBL" id="GLC24353.1"/>
    </source>
</evidence>
<keyword evidence="2" id="KW-1185">Reference proteome</keyword>
<protein>
    <submittedName>
        <fullName evidence="1">Uncharacterized protein</fullName>
    </submittedName>
</protein>
<organism evidence="1 2">
    <name type="scientific">Roseisolibacter agri</name>
    <dbReference type="NCBI Taxonomy" id="2014610"/>
    <lineage>
        <taxon>Bacteria</taxon>
        <taxon>Pseudomonadati</taxon>
        <taxon>Gemmatimonadota</taxon>
        <taxon>Gemmatimonadia</taxon>
        <taxon>Gemmatimonadales</taxon>
        <taxon>Gemmatimonadaceae</taxon>
        <taxon>Roseisolibacter</taxon>
    </lineage>
</organism>
<accession>A0AA37QEN6</accession>
<name>A0AA37QEN6_9BACT</name>
<proteinExistence type="predicted"/>
<gene>
    <name evidence="1" type="ORF">rosag_08660</name>
</gene>
<evidence type="ECO:0000313" key="2">
    <source>
        <dbReference type="Proteomes" id="UP001161325"/>
    </source>
</evidence>
<dbReference type="EMBL" id="BRXS01000001">
    <property type="protein sequence ID" value="GLC24353.1"/>
    <property type="molecule type" value="Genomic_DNA"/>
</dbReference>
<reference evidence="1" key="1">
    <citation type="submission" date="2022-08" db="EMBL/GenBank/DDBJ databases">
        <title>Draft genome sequencing of Roseisolibacter agri AW1220.</title>
        <authorList>
            <person name="Tobiishi Y."/>
            <person name="Tonouchi A."/>
        </authorList>
    </citation>
    <scope>NUCLEOTIDE SEQUENCE</scope>
    <source>
        <strain evidence="1">AW1220</strain>
    </source>
</reference>
<comment type="caution">
    <text evidence="1">The sequence shown here is derived from an EMBL/GenBank/DDBJ whole genome shotgun (WGS) entry which is preliminary data.</text>
</comment>